<keyword evidence="4" id="KW-1185">Reference proteome</keyword>
<reference evidence="3" key="1">
    <citation type="submission" date="2020-11" db="EMBL/GenBank/DDBJ databases">
        <authorList>
            <consortium name="DOE Joint Genome Institute"/>
            <person name="Ahrendt S."/>
            <person name="Riley R."/>
            <person name="Andreopoulos W."/>
            <person name="LaButti K."/>
            <person name="Pangilinan J."/>
            <person name="Ruiz-duenas F.J."/>
            <person name="Barrasa J.M."/>
            <person name="Sanchez-Garcia M."/>
            <person name="Camarero S."/>
            <person name="Miyauchi S."/>
            <person name="Serrano A."/>
            <person name="Linde D."/>
            <person name="Babiker R."/>
            <person name="Drula E."/>
            <person name="Ayuso-Fernandez I."/>
            <person name="Pacheco R."/>
            <person name="Padilla G."/>
            <person name="Ferreira P."/>
            <person name="Barriuso J."/>
            <person name="Kellner H."/>
            <person name="Castanera R."/>
            <person name="Alfaro M."/>
            <person name="Ramirez L."/>
            <person name="Pisabarro A.G."/>
            <person name="Kuo A."/>
            <person name="Tritt A."/>
            <person name="Lipzen A."/>
            <person name="He G."/>
            <person name="Yan M."/>
            <person name="Ng V."/>
            <person name="Cullen D."/>
            <person name="Martin F."/>
            <person name="Rosso M.-N."/>
            <person name="Henrissat B."/>
            <person name="Hibbett D."/>
            <person name="Martinez A.T."/>
            <person name="Grigoriev I.V."/>
        </authorList>
    </citation>
    <scope>NUCLEOTIDE SEQUENCE</scope>
    <source>
        <strain evidence="3">AH 44721</strain>
    </source>
</reference>
<feature type="region of interest" description="Disordered" evidence="1">
    <location>
        <begin position="1"/>
        <end position="45"/>
    </location>
</feature>
<feature type="domain" description="DUF6699" evidence="2">
    <location>
        <begin position="67"/>
        <end position="197"/>
    </location>
</feature>
<dbReference type="AlphaFoldDB" id="A0A9P5TUN7"/>
<evidence type="ECO:0000256" key="1">
    <source>
        <dbReference type="SAM" id="MobiDB-lite"/>
    </source>
</evidence>
<dbReference type="Pfam" id="PF20415">
    <property type="entry name" value="DUF6699"/>
    <property type="match status" value="1"/>
</dbReference>
<organism evidence="3 4">
    <name type="scientific">Gymnopilus junonius</name>
    <name type="common">Spectacular rustgill mushroom</name>
    <name type="synonym">Gymnopilus spectabilis subsp. junonius</name>
    <dbReference type="NCBI Taxonomy" id="109634"/>
    <lineage>
        <taxon>Eukaryota</taxon>
        <taxon>Fungi</taxon>
        <taxon>Dikarya</taxon>
        <taxon>Basidiomycota</taxon>
        <taxon>Agaricomycotina</taxon>
        <taxon>Agaricomycetes</taxon>
        <taxon>Agaricomycetidae</taxon>
        <taxon>Agaricales</taxon>
        <taxon>Agaricineae</taxon>
        <taxon>Hymenogastraceae</taxon>
        <taxon>Gymnopilus</taxon>
    </lineage>
</organism>
<proteinExistence type="predicted"/>
<feature type="compositionally biased region" description="Low complexity" evidence="1">
    <location>
        <begin position="12"/>
        <end position="34"/>
    </location>
</feature>
<dbReference type="InterPro" id="IPR046522">
    <property type="entry name" value="DUF6699"/>
</dbReference>
<dbReference type="OrthoDB" id="3224413at2759"/>
<feature type="compositionally biased region" description="Polar residues" evidence="1">
    <location>
        <begin position="1"/>
        <end position="11"/>
    </location>
</feature>
<evidence type="ECO:0000313" key="4">
    <source>
        <dbReference type="Proteomes" id="UP000724874"/>
    </source>
</evidence>
<protein>
    <recommendedName>
        <fullName evidence="2">DUF6699 domain-containing protein</fullName>
    </recommendedName>
</protein>
<evidence type="ECO:0000259" key="2">
    <source>
        <dbReference type="Pfam" id="PF20415"/>
    </source>
</evidence>
<dbReference type="EMBL" id="JADNYJ010000001">
    <property type="protein sequence ID" value="KAF8914385.1"/>
    <property type="molecule type" value="Genomic_DNA"/>
</dbReference>
<dbReference type="Proteomes" id="UP000724874">
    <property type="component" value="Unassembled WGS sequence"/>
</dbReference>
<evidence type="ECO:0000313" key="3">
    <source>
        <dbReference type="EMBL" id="KAF8914385.1"/>
    </source>
</evidence>
<sequence>VHFASTNTIYEPSSQSSSPSLTISSLPSSASPDLLTPPPEEDEEYEPKQVQIHFILAYAPYTDPAVHYDLTLPPTNIEHNYPVQAFSEPATSPPMSSLLISHPFLKFHIEVLPSTPIAGAYVSVSDVLAKLYRELRLAIHPMEYAELPDGETRQTVDVAYYTRCARLRDPEDRMLEERKGIKKIDLLMGNTRFLGLSGTLSGPEIWELNVA</sequence>
<name>A0A9P5TUN7_GYMJU</name>
<gene>
    <name evidence="3" type="ORF">CPB84DRAFT_1669622</name>
</gene>
<accession>A0A9P5TUN7</accession>
<comment type="caution">
    <text evidence="3">The sequence shown here is derived from an EMBL/GenBank/DDBJ whole genome shotgun (WGS) entry which is preliminary data.</text>
</comment>
<feature type="non-terminal residue" evidence="3">
    <location>
        <position position="211"/>
    </location>
</feature>